<evidence type="ECO:0000313" key="2">
    <source>
        <dbReference type="Proteomes" id="UP000004814"/>
    </source>
</evidence>
<organism evidence="1 2">
    <name type="scientific">Burkholderia ambifaria MEX-5</name>
    <dbReference type="NCBI Taxonomy" id="396597"/>
    <lineage>
        <taxon>Bacteria</taxon>
        <taxon>Pseudomonadati</taxon>
        <taxon>Pseudomonadota</taxon>
        <taxon>Betaproteobacteria</taxon>
        <taxon>Burkholderiales</taxon>
        <taxon>Burkholderiaceae</taxon>
        <taxon>Burkholderia</taxon>
        <taxon>Burkholderia cepacia complex</taxon>
    </lineage>
</organism>
<comment type="caution">
    <text evidence="1">The sequence shown here is derived from an EMBL/GenBank/DDBJ whole genome shotgun (WGS) entry which is preliminary data.</text>
</comment>
<name>B1TGP8_9BURK</name>
<reference evidence="1 2" key="1">
    <citation type="submission" date="2008-03" db="EMBL/GenBank/DDBJ databases">
        <title>Sequencing of the draft genome and assembly of Burkholderia ambifaria MEX-5.</title>
        <authorList>
            <consortium name="US DOE Joint Genome Institute (JGI-PGF)"/>
            <person name="Copeland A."/>
            <person name="Lucas S."/>
            <person name="Lapidus A."/>
            <person name="Glavina del Rio T."/>
            <person name="Dalin E."/>
            <person name="Tice H."/>
            <person name="Bruce D."/>
            <person name="Goodwin L."/>
            <person name="Pitluck S."/>
            <person name="Larimer F."/>
            <person name="Land M.L."/>
            <person name="Hauser L."/>
            <person name="Tiedje J."/>
            <person name="Richardson P."/>
        </authorList>
    </citation>
    <scope>NUCLEOTIDE SEQUENCE [LARGE SCALE GENOMIC DNA]</scope>
    <source>
        <strain evidence="1 2">MEX-5</strain>
    </source>
</reference>
<sequence>MRNTGRPVQIVASHANTATALGIEISMLAAPKNASASGAMPVANMWWTHTSKPISIVATVDTATASYATSGRRQKVGSASDTMPIAGSTTTYTHGCANIQNRCCHSSGRPPFATSKKCMPALRSSHSSRNARLTDGTATRFATDAVSVPHTMIGSRSIDIPCARMRSSVTTKFAAPPVVEMPSRIIPSA</sequence>
<dbReference type="EMBL" id="ABLK01000535">
    <property type="protein sequence ID" value="EDT37260.1"/>
    <property type="molecule type" value="Genomic_DNA"/>
</dbReference>
<protein>
    <submittedName>
        <fullName evidence="1">Uncharacterized protein</fullName>
    </submittedName>
</protein>
<evidence type="ECO:0000313" key="1">
    <source>
        <dbReference type="EMBL" id="EDT37260.1"/>
    </source>
</evidence>
<proteinExistence type="predicted"/>
<dbReference type="Proteomes" id="UP000004814">
    <property type="component" value="Unassembled WGS sequence"/>
</dbReference>
<gene>
    <name evidence="1" type="ORF">BamMEX5DRAFT_6964</name>
</gene>
<accession>B1TGP8</accession>
<dbReference type="AlphaFoldDB" id="B1TGP8"/>